<dbReference type="EMBL" id="FOAD01000005">
    <property type="protein sequence ID" value="SEL50403.1"/>
    <property type="molecule type" value="Genomic_DNA"/>
</dbReference>
<organism evidence="1 2">
    <name type="scientific">Haloferax larsenii</name>
    <dbReference type="NCBI Taxonomy" id="302484"/>
    <lineage>
        <taxon>Archaea</taxon>
        <taxon>Methanobacteriati</taxon>
        <taxon>Methanobacteriota</taxon>
        <taxon>Stenosarchaea group</taxon>
        <taxon>Halobacteria</taxon>
        <taxon>Halobacteriales</taxon>
        <taxon>Haloferacaceae</taxon>
        <taxon>Haloferax</taxon>
    </lineage>
</organism>
<proteinExistence type="predicted"/>
<evidence type="ECO:0000313" key="1">
    <source>
        <dbReference type="EMBL" id="SEL50403.1"/>
    </source>
</evidence>
<dbReference type="InterPro" id="IPR036390">
    <property type="entry name" value="WH_DNA-bd_sf"/>
</dbReference>
<dbReference type="Proteomes" id="UP000183894">
    <property type="component" value="Unassembled WGS sequence"/>
</dbReference>
<evidence type="ECO:0008006" key="3">
    <source>
        <dbReference type="Google" id="ProtNLM"/>
    </source>
</evidence>
<name>A0A1H7QR34_HALLR</name>
<accession>A0A1H7QR34</accession>
<gene>
    <name evidence="1" type="ORF">SAMN04488691_105125</name>
</gene>
<reference evidence="1 2" key="1">
    <citation type="submission" date="2016-10" db="EMBL/GenBank/DDBJ databases">
        <authorList>
            <person name="de Groot N.N."/>
        </authorList>
    </citation>
    <scope>NUCLEOTIDE SEQUENCE [LARGE SCALE GENOMIC DNA]</scope>
    <source>
        <strain evidence="1 2">CDM_5</strain>
    </source>
</reference>
<evidence type="ECO:0000313" key="2">
    <source>
        <dbReference type="Proteomes" id="UP000183894"/>
    </source>
</evidence>
<dbReference type="Gene3D" id="1.10.10.10">
    <property type="entry name" value="Winged helix-like DNA-binding domain superfamily/Winged helix DNA-binding domain"/>
    <property type="match status" value="1"/>
</dbReference>
<sequence length="66" mass="7439">MIYKKLADLSDAEQSVVLYLNQTGAASIPHLKQILGKPKLDLYPILKSLERDNLVKKVGNEYIQLV</sequence>
<dbReference type="AlphaFoldDB" id="A0A1H7QR34"/>
<dbReference type="InterPro" id="IPR036388">
    <property type="entry name" value="WH-like_DNA-bd_sf"/>
</dbReference>
<protein>
    <recommendedName>
        <fullName evidence="3">Sugar-specific transcriptional regulator TrmB</fullName>
    </recommendedName>
</protein>
<dbReference type="SUPFAM" id="SSF46785">
    <property type="entry name" value="Winged helix' DNA-binding domain"/>
    <property type="match status" value="1"/>
</dbReference>